<dbReference type="InterPro" id="IPR015422">
    <property type="entry name" value="PyrdxlP-dep_Trfase_small"/>
</dbReference>
<dbReference type="InterPro" id="IPR001917">
    <property type="entry name" value="Aminotrans_II_pyridoxalP_BS"/>
</dbReference>
<protein>
    <recommendedName>
        <fullName evidence="9">Histidinol-phosphate aminotransferase</fullName>
        <ecNumber evidence="9">2.6.1.9</ecNumber>
    </recommendedName>
    <alternativeName>
        <fullName evidence="9">Imidazole acetol-phosphate transaminase</fullName>
    </alternativeName>
</protein>
<dbReference type="NCBIfam" id="TIGR01141">
    <property type="entry name" value="hisC"/>
    <property type="match status" value="1"/>
</dbReference>
<dbReference type="Gene3D" id="3.40.640.10">
    <property type="entry name" value="Type I PLP-dependent aspartate aminotransferase-like (Major domain)"/>
    <property type="match status" value="1"/>
</dbReference>
<evidence type="ECO:0000313" key="11">
    <source>
        <dbReference type="EMBL" id="QSZ27024.1"/>
    </source>
</evidence>
<dbReference type="AlphaFoldDB" id="A0A975GA00"/>
<dbReference type="SUPFAM" id="SSF53383">
    <property type="entry name" value="PLP-dependent transferases"/>
    <property type="match status" value="1"/>
</dbReference>
<evidence type="ECO:0000259" key="10">
    <source>
        <dbReference type="Pfam" id="PF00155"/>
    </source>
</evidence>
<dbReference type="KEGG" id="aaut:ACETAC_09160"/>
<proteinExistence type="inferred from homology"/>
<dbReference type="GO" id="GO:0030170">
    <property type="term" value="F:pyridoxal phosphate binding"/>
    <property type="evidence" value="ECO:0007669"/>
    <property type="project" value="InterPro"/>
</dbReference>
<dbReference type="InterPro" id="IPR004839">
    <property type="entry name" value="Aminotransferase_I/II_large"/>
</dbReference>
<evidence type="ECO:0000256" key="7">
    <source>
        <dbReference type="ARBA" id="ARBA00022898"/>
    </source>
</evidence>
<dbReference type="Pfam" id="PF00155">
    <property type="entry name" value="Aminotran_1_2"/>
    <property type="match status" value="1"/>
</dbReference>
<comment type="subunit">
    <text evidence="3 9">Homodimer.</text>
</comment>
<keyword evidence="4 9" id="KW-0032">Aminotransferase</keyword>
<evidence type="ECO:0000256" key="5">
    <source>
        <dbReference type="ARBA" id="ARBA00022605"/>
    </source>
</evidence>
<reference evidence="11" key="1">
    <citation type="submission" date="2020-08" db="EMBL/GenBank/DDBJ databases">
        <title>Genomic insights into the carbon and energy metabolism of the first obligate autotrophic acetogenic bacterium Aceticella autotrophica gen. nov., sp. nov.</title>
        <authorList>
            <person name="Toshchakov S.V."/>
            <person name="Elcheninov A.G."/>
            <person name="Kublanov I.V."/>
            <person name="Frolov E.N."/>
            <person name="Lebedinsky A.V."/>
        </authorList>
    </citation>
    <scope>NUCLEOTIDE SEQUENCE</scope>
    <source>
        <strain evidence="11">3443-3Ac</strain>
    </source>
</reference>
<evidence type="ECO:0000256" key="3">
    <source>
        <dbReference type="ARBA" id="ARBA00011738"/>
    </source>
</evidence>
<dbReference type="EC" id="2.6.1.9" evidence="9"/>
<evidence type="ECO:0000256" key="1">
    <source>
        <dbReference type="ARBA" id="ARBA00001933"/>
    </source>
</evidence>
<dbReference type="InterPro" id="IPR015424">
    <property type="entry name" value="PyrdxlP-dep_Trfase"/>
</dbReference>
<dbReference type="PANTHER" id="PTHR42885:SF2">
    <property type="entry name" value="HISTIDINOL-PHOSPHATE AMINOTRANSFERASE"/>
    <property type="match status" value="1"/>
</dbReference>
<evidence type="ECO:0000256" key="8">
    <source>
        <dbReference type="ARBA" id="ARBA00023102"/>
    </source>
</evidence>
<dbReference type="InterPro" id="IPR005861">
    <property type="entry name" value="HisP_aminotrans"/>
</dbReference>
<dbReference type="CDD" id="cd00609">
    <property type="entry name" value="AAT_like"/>
    <property type="match status" value="1"/>
</dbReference>
<sequence length="351" mass="39827">MISDLLREEIKGFKNYEVNDIECKYKMDANETPFRLPERTMEALSEIIAAANVNRYPDPISRKLKRKLSEYLGVSEENIMIGNGGDELIHLIMLSFVNKNDGVVYPLPSFAMYKVYSQIAGAKQIEVSLNEDYSYDVDKFSDAIDKYNPKVIILCTPNNPTGNVMKREDIIKILQLKKGIVVVDEAYYEFDGETVVDLINKYENLIVLRTMSKAFSLAGIRVGYLAANPEIIKCLNLVKAPYNVNSVSQALALNVLESEVFKDRIEYIINERQYLYEGLKGINGIKLYPSRANFILAKFQDADYVYKSLIERGILVRNFSNSPGLCGTLRITVGTREANNYLIKCLKEVLA</sequence>
<keyword evidence="8 9" id="KW-0368">Histidine biosynthesis</keyword>
<dbReference type="GO" id="GO:0004400">
    <property type="term" value="F:histidinol-phosphate transaminase activity"/>
    <property type="evidence" value="ECO:0007669"/>
    <property type="project" value="UniProtKB-UniRule"/>
</dbReference>
<feature type="modified residue" description="N6-(pyridoxal phosphate)lysine" evidence="9">
    <location>
        <position position="213"/>
    </location>
</feature>
<comment type="pathway">
    <text evidence="9">Amino-acid biosynthesis; L-histidine biosynthesis; L-histidine from 5-phospho-alpha-D-ribose 1-diphosphate: step 7/9.</text>
</comment>
<comment type="cofactor">
    <cofactor evidence="1 9">
        <name>pyridoxal 5'-phosphate</name>
        <dbReference type="ChEBI" id="CHEBI:597326"/>
    </cofactor>
</comment>
<dbReference type="PANTHER" id="PTHR42885">
    <property type="entry name" value="HISTIDINOL-PHOSPHATE AMINOTRANSFERASE-RELATED"/>
    <property type="match status" value="1"/>
</dbReference>
<comment type="catalytic activity">
    <reaction evidence="9">
        <text>L-histidinol phosphate + 2-oxoglutarate = 3-(imidazol-4-yl)-2-oxopropyl phosphate + L-glutamate</text>
        <dbReference type="Rhea" id="RHEA:23744"/>
        <dbReference type="ChEBI" id="CHEBI:16810"/>
        <dbReference type="ChEBI" id="CHEBI:29985"/>
        <dbReference type="ChEBI" id="CHEBI:57766"/>
        <dbReference type="ChEBI" id="CHEBI:57980"/>
        <dbReference type="EC" id="2.6.1.9"/>
    </reaction>
</comment>
<keyword evidence="6 9" id="KW-0808">Transferase</keyword>
<gene>
    <name evidence="9" type="primary">hisC</name>
    <name evidence="11" type="ORF">ACETAC_09160</name>
</gene>
<evidence type="ECO:0000256" key="9">
    <source>
        <dbReference type="HAMAP-Rule" id="MF_01023"/>
    </source>
</evidence>
<keyword evidence="7 9" id="KW-0663">Pyridoxal phosphate</keyword>
<organism evidence="11 12">
    <name type="scientific">Aceticella autotrophica</name>
    <dbReference type="NCBI Taxonomy" id="2755338"/>
    <lineage>
        <taxon>Bacteria</taxon>
        <taxon>Bacillati</taxon>
        <taxon>Bacillota</taxon>
        <taxon>Clostridia</taxon>
        <taxon>Thermoanaerobacterales</taxon>
        <taxon>Thermoanaerobacteraceae</taxon>
        <taxon>Aceticella</taxon>
    </lineage>
</organism>
<dbReference type="PROSITE" id="PS00599">
    <property type="entry name" value="AA_TRANSFER_CLASS_2"/>
    <property type="match status" value="1"/>
</dbReference>
<accession>A0A975GA00</accession>
<name>A0A975GA00_9THEO</name>
<keyword evidence="5 9" id="KW-0028">Amino-acid biosynthesis</keyword>
<evidence type="ECO:0000256" key="2">
    <source>
        <dbReference type="ARBA" id="ARBA00007970"/>
    </source>
</evidence>
<dbReference type="HAMAP" id="MF_01023">
    <property type="entry name" value="HisC_aminotrans_2"/>
    <property type="match status" value="1"/>
</dbReference>
<dbReference type="EMBL" id="CP060096">
    <property type="protein sequence ID" value="QSZ27024.1"/>
    <property type="molecule type" value="Genomic_DNA"/>
</dbReference>
<evidence type="ECO:0000256" key="6">
    <source>
        <dbReference type="ARBA" id="ARBA00022679"/>
    </source>
</evidence>
<keyword evidence="12" id="KW-1185">Reference proteome</keyword>
<comment type="similarity">
    <text evidence="2 9">Belongs to the class-II pyridoxal-phosphate-dependent aminotransferase family. Histidinol-phosphate aminotransferase subfamily.</text>
</comment>
<dbReference type="Gene3D" id="3.90.1150.10">
    <property type="entry name" value="Aspartate Aminotransferase, domain 1"/>
    <property type="match status" value="1"/>
</dbReference>
<dbReference type="InterPro" id="IPR015421">
    <property type="entry name" value="PyrdxlP-dep_Trfase_major"/>
</dbReference>
<dbReference type="RefSeq" id="WP_284679716.1">
    <property type="nucleotide sequence ID" value="NZ_CP060096.1"/>
</dbReference>
<evidence type="ECO:0000313" key="12">
    <source>
        <dbReference type="Proteomes" id="UP000671913"/>
    </source>
</evidence>
<dbReference type="Proteomes" id="UP000671913">
    <property type="component" value="Chromosome"/>
</dbReference>
<feature type="domain" description="Aminotransferase class I/classII large" evidence="10">
    <location>
        <begin position="26"/>
        <end position="344"/>
    </location>
</feature>
<dbReference type="GO" id="GO:0000105">
    <property type="term" value="P:L-histidine biosynthetic process"/>
    <property type="evidence" value="ECO:0007669"/>
    <property type="project" value="UniProtKB-UniRule"/>
</dbReference>
<evidence type="ECO:0000256" key="4">
    <source>
        <dbReference type="ARBA" id="ARBA00022576"/>
    </source>
</evidence>